<feature type="transmembrane region" description="Helical" evidence="9">
    <location>
        <begin position="29"/>
        <end position="48"/>
    </location>
</feature>
<feature type="transmembrane region" description="Helical" evidence="9">
    <location>
        <begin position="459"/>
        <end position="478"/>
    </location>
</feature>
<keyword evidence="4 8" id="KW-0812">Transmembrane</keyword>
<keyword evidence="7 9" id="KW-0472">Membrane</keyword>
<evidence type="ECO:0000256" key="8">
    <source>
        <dbReference type="RuleBase" id="RU000320"/>
    </source>
</evidence>
<accession>A0ABV9KCH8</accession>
<keyword evidence="12" id="KW-1185">Reference proteome</keyword>
<evidence type="ECO:0000256" key="4">
    <source>
        <dbReference type="ARBA" id="ARBA00022692"/>
    </source>
</evidence>
<evidence type="ECO:0000259" key="10">
    <source>
        <dbReference type="Pfam" id="PF00361"/>
    </source>
</evidence>
<feature type="transmembrane region" description="Helical" evidence="9">
    <location>
        <begin position="373"/>
        <end position="391"/>
    </location>
</feature>
<dbReference type="InterPro" id="IPR001750">
    <property type="entry name" value="ND/Mrp_TM"/>
</dbReference>
<dbReference type="Proteomes" id="UP001595973">
    <property type="component" value="Unassembled WGS sequence"/>
</dbReference>
<keyword evidence="5 9" id="KW-1133">Transmembrane helix</keyword>
<dbReference type="PANTHER" id="PTHR42682:SF4">
    <property type="entry name" value="NADH-UBIQUINONE_PLASTOQUINONE"/>
    <property type="match status" value="1"/>
</dbReference>
<evidence type="ECO:0000256" key="5">
    <source>
        <dbReference type="ARBA" id="ARBA00022989"/>
    </source>
</evidence>
<evidence type="ECO:0000256" key="3">
    <source>
        <dbReference type="ARBA" id="ARBA00022475"/>
    </source>
</evidence>
<dbReference type="Pfam" id="PF00361">
    <property type="entry name" value="Proton_antipo_M"/>
    <property type="match status" value="1"/>
</dbReference>
<evidence type="ECO:0000256" key="7">
    <source>
        <dbReference type="ARBA" id="ARBA00023136"/>
    </source>
</evidence>
<dbReference type="RefSeq" id="WP_380715829.1">
    <property type="nucleotide sequence ID" value="NZ_JBHSGI010000002.1"/>
</dbReference>
<evidence type="ECO:0000256" key="6">
    <source>
        <dbReference type="ARBA" id="ARBA00023002"/>
    </source>
</evidence>
<dbReference type="InterPro" id="IPR003918">
    <property type="entry name" value="NADH_UbQ_OxRdtase"/>
</dbReference>
<keyword evidence="6" id="KW-0560">Oxidoreductase</keyword>
<feature type="transmembrane region" description="Helical" evidence="9">
    <location>
        <begin position="94"/>
        <end position="113"/>
    </location>
</feature>
<feature type="transmembrane region" description="Helical" evidence="9">
    <location>
        <begin position="412"/>
        <end position="439"/>
    </location>
</feature>
<feature type="transmembrane region" description="Helical" evidence="9">
    <location>
        <begin position="490"/>
        <end position="510"/>
    </location>
</feature>
<evidence type="ECO:0000256" key="9">
    <source>
        <dbReference type="SAM" id="Phobius"/>
    </source>
</evidence>
<keyword evidence="3" id="KW-1003">Cell membrane</keyword>
<gene>
    <name evidence="11" type="ORF">ACFO5X_03465</name>
</gene>
<dbReference type="NCBIfam" id="NF009310">
    <property type="entry name" value="PRK12668.1"/>
    <property type="match status" value="1"/>
</dbReference>
<feature type="transmembrane region" description="Helical" evidence="9">
    <location>
        <begin position="68"/>
        <end position="87"/>
    </location>
</feature>
<feature type="transmembrane region" description="Helical" evidence="9">
    <location>
        <begin position="297"/>
        <end position="316"/>
    </location>
</feature>
<reference evidence="12" key="1">
    <citation type="journal article" date="2019" name="Int. J. Syst. Evol. Microbiol.">
        <title>The Global Catalogue of Microorganisms (GCM) 10K type strain sequencing project: providing services to taxonomists for standard genome sequencing and annotation.</title>
        <authorList>
            <consortium name="The Broad Institute Genomics Platform"/>
            <consortium name="The Broad Institute Genome Sequencing Center for Infectious Disease"/>
            <person name="Wu L."/>
            <person name="Ma J."/>
        </authorList>
    </citation>
    <scope>NUCLEOTIDE SEQUENCE [LARGE SCALE GENOMIC DNA]</scope>
    <source>
        <strain evidence="12">CGMCC 4.7283</strain>
    </source>
</reference>
<comment type="subcellular location">
    <subcellularLocation>
        <location evidence="2">Cell membrane</location>
        <topology evidence="2">Multi-pass membrane protein</topology>
    </subcellularLocation>
    <subcellularLocation>
        <location evidence="8">Membrane</location>
        <topology evidence="8">Multi-pass membrane protein</topology>
    </subcellularLocation>
</comment>
<organism evidence="11 12">
    <name type="scientific">Seohaeicola nanhaiensis</name>
    <dbReference type="NCBI Taxonomy" id="1387282"/>
    <lineage>
        <taxon>Bacteria</taxon>
        <taxon>Pseudomonadati</taxon>
        <taxon>Pseudomonadota</taxon>
        <taxon>Alphaproteobacteria</taxon>
        <taxon>Rhodobacterales</taxon>
        <taxon>Roseobacteraceae</taxon>
        <taxon>Seohaeicola</taxon>
    </lineage>
</organism>
<dbReference type="PRINTS" id="PR01437">
    <property type="entry name" value="NUOXDRDTASE4"/>
</dbReference>
<dbReference type="InterPro" id="IPR052175">
    <property type="entry name" value="ComplexI-like_HydComp"/>
</dbReference>
<feature type="transmembrane region" description="Helical" evidence="9">
    <location>
        <begin position="242"/>
        <end position="259"/>
    </location>
</feature>
<feature type="domain" description="NADH:quinone oxidoreductase/Mrp antiporter transmembrane" evidence="10">
    <location>
        <begin position="112"/>
        <end position="379"/>
    </location>
</feature>
<name>A0ABV9KCH8_9RHOB</name>
<sequence length="565" mass="60819">MLDVFPPFLVYFLGAALLPLVPKGHLRSALSLLVPAIGGWLIWTMPTGVHDVVQLMGVDLTLIRHDKLAAVFALIFSLAAFTSLLYACHVRDTVQTIATLLYAGSAIGAVFAGDLITLFLFWEGTAIASVFLIWARQTEGAYHSGMRYLIFQVTSGVILLAGAALFWRETGTMAFERMTLGSPATWLIFLAFGIKCAFPLLHTWLTDAYPSATVTGSVVLSIFTTKLAIYALARGFAGTETLIYIGAVMALFPIFYGMVENDLRRVLSYSLIGQLGFLVVGVGIGTDLALNGVAAHAVASVLYKSLLFMSVGAVLYRTGTAKATELGGLYRTMPLTALMCLVGAATISAVPLFASFATKSMILSAAGYKGYEGAWLVLIIAAAATVVYTGVKVPYCAFFGADSGKRPKEAPWNMLGGMAITAGFCIAIGIWPQTFFAFLPYDVDYAVYTTSHVVTQLQLVAFSMLAFFLLLRVGLYPLATGSVTLDADWIYRRLLPGVIGAIANVVSALWTRGADIQQRWVHALILRLYKTHGPEGRVARVVPTGSMVQWVAILLGVMLIVTFVS</sequence>
<comment type="function">
    <text evidence="1">NDH-1 shuttles electrons from NADH, via FMN and iron-sulfur (Fe-S) centers, to quinones in the respiratory chain. The immediate electron acceptor for the enzyme in this species is believed to be ubiquinone. Couples the redox reaction to proton translocation (for every two electrons transferred, four hydrogen ions are translocated across the cytoplasmic membrane), and thus conserves the redox energy in a proton gradient.</text>
</comment>
<feature type="transmembrane region" description="Helical" evidence="9">
    <location>
        <begin position="6"/>
        <end position="22"/>
    </location>
</feature>
<feature type="transmembrane region" description="Helical" evidence="9">
    <location>
        <begin position="187"/>
        <end position="205"/>
    </location>
</feature>
<feature type="transmembrane region" description="Helical" evidence="9">
    <location>
        <begin position="266"/>
        <end position="285"/>
    </location>
</feature>
<feature type="transmembrane region" description="Helical" evidence="9">
    <location>
        <begin position="328"/>
        <end position="353"/>
    </location>
</feature>
<feature type="transmembrane region" description="Helical" evidence="9">
    <location>
        <begin position="547"/>
        <end position="564"/>
    </location>
</feature>
<evidence type="ECO:0000313" key="12">
    <source>
        <dbReference type="Proteomes" id="UP001595973"/>
    </source>
</evidence>
<protein>
    <submittedName>
        <fullName evidence="11">Na(+)/H(+) antiporter subunit D</fullName>
    </submittedName>
</protein>
<evidence type="ECO:0000256" key="2">
    <source>
        <dbReference type="ARBA" id="ARBA00004651"/>
    </source>
</evidence>
<comment type="caution">
    <text evidence="11">The sequence shown here is derived from an EMBL/GenBank/DDBJ whole genome shotgun (WGS) entry which is preliminary data.</text>
</comment>
<proteinExistence type="predicted"/>
<dbReference type="PANTHER" id="PTHR42682">
    <property type="entry name" value="HYDROGENASE-4 COMPONENT F"/>
    <property type="match status" value="1"/>
</dbReference>
<feature type="transmembrane region" description="Helical" evidence="9">
    <location>
        <begin position="148"/>
        <end position="167"/>
    </location>
</feature>
<evidence type="ECO:0000256" key="1">
    <source>
        <dbReference type="ARBA" id="ARBA00002378"/>
    </source>
</evidence>
<evidence type="ECO:0000313" key="11">
    <source>
        <dbReference type="EMBL" id="MFC4667598.1"/>
    </source>
</evidence>
<dbReference type="EMBL" id="JBHSGI010000002">
    <property type="protein sequence ID" value="MFC4667598.1"/>
    <property type="molecule type" value="Genomic_DNA"/>
</dbReference>